<reference evidence="2" key="1">
    <citation type="submission" date="2021-05" db="EMBL/GenBank/DDBJ databases">
        <authorList>
            <person name="Alioto T."/>
            <person name="Alioto T."/>
            <person name="Gomez Garrido J."/>
        </authorList>
    </citation>
    <scope>NUCLEOTIDE SEQUENCE</scope>
</reference>
<dbReference type="AlphaFoldDB" id="A0A8D8FKX3"/>
<sequence length="156" mass="18122">MMTSISILMTLRSCYTFSASSETDFLLTNPQPVFERERKRDKKMPFSSSSSTPHRHNTNIITLSEFTSNFYNQSTTTTTRTTATKYNNLPRANPSFVPTTHIKTQTHLLRYCFFLLVLQKCSKKNSLIKKSLQILSRFQRLLTLLSSFYLLCRNID</sequence>
<dbReference type="EMBL" id="HBUE01073753">
    <property type="protein sequence ID" value="CAG6473881.1"/>
    <property type="molecule type" value="Transcribed_RNA"/>
</dbReference>
<feature type="compositionally biased region" description="Polar residues" evidence="1">
    <location>
        <begin position="46"/>
        <end position="56"/>
    </location>
</feature>
<accession>A0A8D8FKX3</accession>
<evidence type="ECO:0000256" key="1">
    <source>
        <dbReference type="SAM" id="MobiDB-lite"/>
    </source>
</evidence>
<name>A0A8D8FKX3_CULPI</name>
<dbReference type="EMBL" id="HBUE01073752">
    <property type="protein sequence ID" value="CAG6473879.1"/>
    <property type="molecule type" value="Transcribed_RNA"/>
</dbReference>
<evidence type="ECO:0000313" key="2">
    <source>
        <dbReference type="EMBL" id="CAG6473879.1"/>
    </source>
</evidence>
<feature type="region of interest" description="Disordered" evidence="1">
    <location>
        <begin position="31"/>
        <end position="56"/>
    </location>
</feature>
<dbReference type="EMBL" id="HBUE01073750">
    <property type="protein sequence ID" value="CAG6473875.1"/>
    <property type="molecule type" value="Transcribed_RNA"/>
</dbReference>
<proteinExistence type="predicted"/>
<protein>
    <submittedName>
        <fullName evidence="2">(northern house mosquito) hypothetical protein</fullName>
    </submittedName>
</protein>
<organism evidence="2">
    <name type="scientific">Culex pipiens</name>
    <name type="common">House mosquito</name>
    <dbReference type="NCBI Taxonomy" id="7175"/>
    <lineage>
        <taxon>Eukaryota</taxon>
        <taxon>Metazoa</taxon>
        <taxon>Ecdysozoa</taxon>
        <taxon>Arthropoda</taxon>
        <taxon>Hexapoda</taxon>
        <taxon>Insecta</taxon>
        <taxon>Pterygota</taxon>
        <taxon>Neoptera</taxon>
        <taxon>Endopterygota</taxon>
        <taxon>Diptera</taxon>
        <taxon>Nematocera</taxon>
        <taxon>Culicoidea</taxon>
        <taxon>Culicidae</taxon>
        <taxon>Culicinae</taxon>
        <taxon>Culicini</taxon>
        <taxon>Culex</taxon>
        <taxon>Culex</taxon>
    </lineage>
</organism>
<dbReference type="EMBL" id="HBUE01073751">
    <property type="protein sequence ID" value="CAG6473877.1"/>
    <property type="molecule type" value="Transcribed_RNA"/>
</dbReference>